<accession>A0ABQ7TL95</accession>
<evidence type="ECO:0000256" key="2">
    <source>
        <dbReference type="SAM" id="MobiDB-lite"/>
    </source>
</evidence>
<feature type="domain" description="SCAN box" evidence="3">
    <location>
        <begin position="157"/>
        <end position="216"/>
    </location>
</feature>
<name>A0ABQ7TL95_PHRPL</name>
<dbReference type="SUPFAM" id="SSF47353">
    <property type="entry name" value="Retrovirus capsid dimerization domain-like"/>
    <property type="match status" value="2"/>
</dbReference>
<dbReference type="InterPro" id="IPR003309">
    <property type="entry name" value="SCAN_dom"/>
</dbReference>
<comment type="caution">
    <text evidence="4">The sequence shown here is derived from an EMBL/GenBank/DDBJ whole genome shotgun (WGS) entry which is preliminary data.</text>
</comment>
<dbReference type="InterPro" id="IPR038269">
    <property type="entry name" value="SCAN_sf"/>
</dbReference>
<dbReference type="PANTHER" id="PTHR45935:SF15">
    <property type="entry name" value="SCAN BOX DOMAIN-CONTAINING PROTEIN"/>
    <property type="match status" value="1"/>
</dbReference>
<dbReference type="InterPro" id="IPR050916">
    <property type="entry name" value="SCAN-C2H2_zinc_finger"/>
</dbReference>
<feature type="non-terminal residue" evidence="4">
    <location>
        <position position="1"/>
    </location>
</feature>
<sequence>CIDYRMKMGERAPVCLVSGQGSHTEVKVFSANQTGNIREFLQRLPQGPVKQEPDESLLQHWETQWQEFLKNMESPQYERPPEEPTPWVDAKGFLASFEQVGKACRWPQKEWVMRLQPALSGEAEQAFRSMEARDREDYGKVKAAILRGDAVSREKLRQHFRCFCYREEEGPRGAYSHLQELCRRWLKVEKHSKEQILEQLILEQLLAILPPETQNWRSLIGFWVGWDWAGLKMEDHSSEEGPRPLQRAPHVLQAVIIGDDLQRIPVAQVKQEPVEGQLQQWETQWQTFLKTVEAPQSGWTVPQLLEEPPPWDDAQAFLTSFEQVAEACRWPKEVWATRLLPALRGEAERAFSRLEVRDREDYGKVKAAILQGDALRREKNRQHFRRFCYREAEGPRGAYSQLQELCHRWLKVERHTKEQILEDLILEQFLTILPPEIQSWVRERGPGSCPEAVALAEDFLQRQQEASSWEKQVRGVILTIKKNPELVVTYKMNECEEKILDHSKMNEGREELLEYSELNEGREKSLVCSKLVKPVEEEGMDYPVASQVPSDFEQRQLCLETKQESDSDGQSGLLGKKMPFCT</sequence>
<dbReference type="CDD" id="cd07936">
    <property type="entry name" value="SCAN"/>
    <property type="match status" value="1"/>
</dbReference>
<dbReference type="Pfam" id="PF02023">
    <property type="entry name" value="SCAN"/>
    <property type="match status" value="2"/>
</dbReference>
<gene>
    <name evidence="4" type="ORF">JD844_013783</name>
</gene>
<dbReference type="Gene3D" id="1.10.4020.10">
    <property type="entry name" value="DNA breaking-rejoining enzymes"/>
    <property type="match status" value="2"/>
</dbReference>
<keyword evidence="1" id="KW-0539">Nucleus</keyword>
<organism evidence="4 5">
    <name type="scientific">Phrynosoma platyrhinos</name>
    <name type="common">Desert horned lizard</name>
    <dbReference type="NCBI Taxonomy" id="52577"/>
    <lineage>
        <taxon>Eukaryota</taxon>
        <taxon>Metazoa</taxon>
        <taxon>Chordata</taxon>
        <taxon>Craniata</taxon>
        <taxon>Vertebrata</taxon>
        <taxon>Euteleostomi</taxon>
        <taxon>Lepidosauria</taxon>
        <taxon>Squamata</taxon>
        <taxon>Bifurcata</taxon>
        <taxon>Unidentata</taxon>
        <taxon>Episquamata</taxon>
        <taxon>Toxicofera</taxon>
        <taxon>Iguania</taxon>
        <taxon>Phrynosomatidae</taxon>
        <taxon>Phrynosomatinae</taxon>
        <taxon>Phrynosoma</taxon>
    </lineage>
</organism>
<evidence type="ECO:0000259" key="3">
    <source>
        <dbReference type="PROSITE" id="PS50804"/>
    </source>
</evidence>
<dbReference type="Proteomes" id="UP000826234">
    <property type="component" value="Unassembled WGS sequence"/>
</dbReference>
<evidence type="ECO:0000256" key="1">
    <source>
        <dbReference type="ARBA" id="ARBA00023242"/>
    </source>
</evidence>
<protein>
    <recommendedName>
        <fullName evidence="3">SCAN box domain-containing protein</fullName>
    </recommendedName>
</protein>
<dbReference type="PROSITE" id="PS50804">
    <property type="entry name" value="SCAN_BOX"/>
    <property type="match status" value="2"/>
</dbReference>
<evidence type="ECO:0000313" key="4">
    <source>
        <dbReference type="EMBL" id="KAH0630585.1"/>
    </source>
</evidence>
<dbReference type="PANTHER" id="PTHR45935">
    <property type="entry name" value="PROTEIN ZBED8-RELATED"/>
    <property type="match status" value="1"/>
</dbReference>
<feature type="domain" description="SCAN box" evidence="3">
    <location>
        <begin position="381"/>
        <end position="463"/>
    </location>
</feature>
<dbReference type="EMBL" id="JAIPUX010000439">
    <property type="protein sequence ID" value="KAH0630585.1"/>
    <property type="molecule type" value="Genomic_DNA"/>
</dbReference>
<keyword evidence="5" id="KW-1185">Reference proteome</keyword>
<dbReference type="SMART" id="SM00431">
    <property type="entry name" value="SCAN"/>
    <property type="match status" value="2"/>
</dbReference>
<proteinExistence type="predicted"/>
<evidence type="ECO:0000313" key="5">
    <source>
        <dbReference type="Proteomes" id="UP000826234"/>
    </source>
</evidence>
<reference evidence="4 5" key="1">
    <citation type="journal article" date="2022" name="Gigascience">
        <title>A chromosome-level genome assembly and annotation of the desert horned lizard, Phrynosoma platyrhinos, provides insight into chromosomal rearrangements among reptiles.</title>
        <authorList>
            <person name="Koochekian N."/>
            <person name="Ascanio A."/>
            <person name="Farleigh K."/>
            <person name="Card D.C."/>
            <person name="Schield D.R."/>
            <person name="Castoe T.A."/>
            <person name="Jezkova T."/>
        </authorList>
    </citation>
    <scope>NUCLEOTIDE SEQUENCE [LARGE SCALE GENOMIC DNA]</scope>
    <source>
        <strain evidence="4">NK-2021</strain>
    </source>
</reference>
<feature type="region of interest" description="Disordered" evidence="2">
    <location>
        <begin position="561"/>
        <end position="582"/>
    </location>
</feature>